<reference evidence="1" key="1">
    <citation type="submission" date="2020-10" db="EMBL/GenBank/DDBJ databases">
        <authorList>
            <person name="Gilroy R."/>
        </authorList>
    </citation>
    <scope>NUCLEOTIDE SEQUENCE</scope>
    <source>
        <strain evidence="1">B3-1481</strain>
    </source>
</reference>
<evidence type="ECO:0000313" key="1">
    <source>
        <dbReference type="EMBL" id="MBO8479804.1"/>
    </source>
</evidence>
<reference evidence="1" key="2">
    <citation type="journal article" date="2021" name="PeerJ">
        <title>Extensive microbial diversity within the chicken gut microbiome revealed by metagenomics and culture.</title>
        <authorList>
            <person name="Gilroy R."/>
            <person name="Ravi A."/>
            <person name="Getino M."/>
            <person name="Pursley I."/>
            <person name="Horton D.L."/>
            <person name="Alikhan N.F."/>
            <person name="Baker D."/>
            <person name="Gharbi K."/>
            <person name="Hall N."/>
            <person name="Watson M."/>
            <person name="Adriaenssens E.M."/>
            <person name="Foster-Nyarko E."/>
            <person name="Jarju S."/>
            <person name="Secka A."/>
            <person name="Antonio M."/>
            <person name="Oren A."/>
            <person name="Chaudhuri R.R."/>
            <person name="La Ragione R."/>
            <person name="Hildebrand F."/>
            <person name="Pallen M.J."/>
        </authorList>
    </citation>
    <scope>NUCLEOTIDE SEQUENCE</scope>
    <source>
        <strain evidence="1">B3-1481</strain>
    </source>
</reference>
<dbReference type="InterPro" id="IPR021352">
    <property type="entry name" value="DUF2971"/>
</dbReference>
<proteinExistence type="predicted"/>
<accession>A0A9D9IVI4</accession>
<evidence type="ECO:0000313" key="2">
    <source>
        <dbReference type="Proteomes" id="UP000823769"/>
    </source>
</evidence>
<dbReference type="EMBL" id="JADILW010000026">
    <property type="protein sequence ID" value="MBO8479804.1"/>
    <property type="molecule type" value="Genomic_DNA"/>
</dbReference>
<dbReference type="AlphaFoldDB" id="A0A9D9IVI4"/>
<comment type="caution">
    <text evidence="1">The sequence shown here is derived from an EMBL/GenBank/DDBJ whole genome shotgun (WGS) entry which is preliminary data.</text>
</comment>
<protein>
    <submittedName>
        <fullName evidence="1">DUF2971 domain-containing protein</fullName>
    </submittedName>
</protein>
<gene>
    <name evidence="1" type="ORF">IAB76_01635</name>
</gene>
<sequence length="268" mass="31680">MGKEDILDKYLGIAPFSDDEEIYYYVSSEIFVNGIIRPNELALWAGHVDYMEDQMEFKKGMKVLKAVDIDQSYVKTTESNKNRFPYQLSFSKNKDSVPLWKIYGGGFSSVMLILDAKKLWEFLNKTAKYSIITECIYDGTKEADWAIEFLNDKRNLEKNKKYVDFFEVFPHIFKDSHYMYEQEVRLFYELQDRDSNSEHYKYKLIDGVLKKFKEMHFDKDVLKALMVGPCVDKVYEVNRDSLYAILRANGFNHIRKDEILKSSIIVLR</sequence>
<name>A0A9D9IVI4_9BACT</name>
<dbReference type="Pfam" id="PF11185">
    <property type="entry name" value="DUF2971"/>
    <property type="match status" value="1"/>
</dbReference>
<dbReference type="Proteomes" id="UP000823769">
    <property type="component" value="Unassembled WGS sequence"/>
</dbReference>
<organism evidence="1 2">
    <name type="scientific">Candidatus Cryptobacteroides avistercoris</name>
    <dbReference type="NCBI Taxonomy" id="2840758"/>
    <lineage>
        <taxon>Bacteria</taxon>
        <taxon>Pseudomonadati</taxon>
        <taxon>Bacteroidota</taxon>
        <taxon>Bacteroidia</taxon>
        <taxon>Bacteroidales</taxon>
        <taxon>Candidatus Cryptobacteroides</taxon>
    </lineage>
</organism>